<dbReference type="Gene3D" id="2.30.30.40">
    <property type="entry name" value="SH3 Domains"/>
    <property type="match status" value="1"/>
</dbReference>
<comment type="caution">
    <text evidence="4">The sequence shown here is derived from an EMBL/GenBank/DDBJ whole genome shotgun (WGS) entry which is preliminary data.</text>
</comment>
<evidence type="ECO:0000313" key="4">
    <source>
        <dbReference type="EMBL" id="MBC8575487.1"/>
    </source>
</evidence>
<proteinExistence type="predicted"/>
<sequence>MPKIYLSPSTQENNLYVTGGSEEYYMNLVADALEPYLRASGIRFTRNRPEMTAGQVIRESNAGNYNLHLALHSNAAPIYGTLRGVDVYHFPGSINGTRAAEILADNFRVIYPNPALVDTRATTALGEVDRVRAPAVLIEIAYHDNPDDANWIINNIGLIARTIALSLTEYFDLPFVEPLQPFSAQVDTESGRGLNLRDRPSVRSAVLGSIPDGARVTVYGLLPEWAAVEYRGLGGFVRREYLDFD</sequence>
<feature type="domain" description="SH3b" evidence="3">
    <location>
        <begin position="184"/>
        <end position="245"/>
    </location>
</feature>
<dbReference type="PROSITE" id="PS51781">
    <property type="entry name" value="SH3B"/>
    <property type="match status" value="1"/>
</dbReference>
<keyword evidence="1" id="KW-0378">Hydrolase</keyword>
<dbReference type="Pfam" id="PF01520">
    <property type="entry name" value="Amidase_3"/>
    <property type="match status" value="1"/>
</dbReference>
<dbReference type="InterPro" id="IPR002508">
    <property type="entry name" value="MurNAc-LAA_cat"/>
</dbReference>
<dbReference type="InterPro" id="IPR003646">
    <property type="entry name" value="SH3-like_bac-type"/>
</dbReference>
<dbReference type="SMART" id="SM00646">
    <property type="entry name" value="Ami_3"/>
    <property type="match status" value="1"/>
</dbReference>
<dbReference type="Pfam" id="PF08239">
    <property type="entry name" value="SH3_3"/>
    <property type="match status" value="1"/>
</dbReference>
<dbReference type="Gene3D" id="3.40.630.40">
    <property type="entry name" value="Zn-dependent exopeptidases"/>
    <property type="match status" value="1"/>
</dbReference>
<gene>
    <name evidence="4" type="ORF">H8717_03540</name>
</gene>
<evidence type="ECO:0000256" key="2">
    <source>
        <dbReference type="ARBA" id="ARBA00023316"/>
    </source>
</evidence>
<evidence type="ECO:0000259" key="3">
    <source>
        <dbReference type="PROSITE" id="PS51781"/>
    </source>
</evidence>
<evidence type="ECO:0000313" key="5">
    <source>
        <dbReference type="Proteomes" id="UP000658131"/>
    </source>
</evidence>
<name>A0ABR7NI25_9FIRM</name>
<dbReference type="EMBL" id="JACRTB010000005">
    <property type="protein sequence ID" value="MBC8575487.1"/>
    <property type="molecule type" value="Genomic_DNA"/>
</dbReference>
<protein>
    <submittedName>
        <fullName evidence="4">N-acetylmuramoyl-L-alanine amidase</fullName>
    </submittedName>
</protein>
<accession>A0ABR7NI25</accession>
<reference evidence="4 5" key="1">
    <citation type="submission" date="2020-08" db="EMBL/GenBank/DDBJ databases">
        <title>Genome public.</title>
        <authorList>
            <person name="Liu C."/>
            <person name="Sun Q."/>
        </authorList>
    </citation>
    <scope>NUCLEOTIDE SEQUENCE [LARGE SCALE GENOMIC DNA]</scope>
    <source>
        <strain evidence="4 5">BX1</strain>
    </source>
</reference>
<organism evidence="4 5">
    <name type="scientific">Yanshouia hominis</name>
    <dbReference type="NCBI Taxonomy" id="2763673"/>
    <lineage>
        <taxon>Bacteria</taxon>
        <taxon>Bacillati</taxon>
        <taxon>Bacillota</taxon>
        <taxon>Clostridia</taxon>
        <taxon>Eubacteriales</taxon>
        <taxon>Oscillospiraceae</taxon>
        <taxon>Yanshouia</taxon>
    </lineage>
</organism>
<keyword evidence="2" id="KW-0961">Cell wall biogenesis/degradation</keyword>
<dbReference type="SUPFAM" id="SSF53187">
    <property type="entry name" value="Zn-dependent exopeptidases"/>
    <property type="match status" value="1"/>
</dbReference>
<keyword evidence="5" id="KW-1185">Reference proteome</keyword>
<evidence type="ECO:0000256" key="1">
    <source>
        <dbReference type="ARBA" id="ARBA00022801"/>
    </source>
</evidence>
<dbReference type="Proteomes" id="UP000658131">
    <property type="component" value="Unassembled WGS sequence"/>
</dbReference>
<dbReference type="RefSeq" id="WP_262399116.1">
    <property type="nucleotide sequence ID" value="NZ_JACRTB010000005.1"/>
</dbReference>